<keyword evidence="3" id="KW-0812">Transmembrane</keyword>
<dbReference type="EMBL" id="RSED01000055">
    <property type="protein sequence ID" value="RRR99071.1"/>
    <property type="molecule type" value="Genomic_DNA"/>
</dbReference>
<comment type="caution">
    <text evidence="5">The sequence shown here is derived from an EMBL/GenBank/DDBJ whole genome shotgun (WGS) entry which is preliminary data.</text>
</comment>
<dbReference type="Gene3D" id="6.10.340.10">
    <property type="match status" value="1"/>
</dbReference>
<dbReference type="InterPro" id="IPR047347">
    <property type="entry name" value="YvaQ-like_sensor"/>
</dbReference>
<comment type="similarity">
    <text evidence="2">Belongs to the methyl-accepting chemotaxis (MCP) protein family.</text>
</comment>
<keyword evidence="3" id="KW-1133">Transmembrane helix</keyword>
<keyword evidence="3" id="KW-0472">Membrane</keyword>
<protein>
    <submittedName>
        <fullName evidence="5">Methyl-accepting chemotaxis protein</fullName>
    </submittedName>
</protein>
<evidence type="ECO:0000313" key="6">
    <source>
        <dbReference type="Proteomes" id="UP000269265"/>
    </source>
</evidence>
<feature type="domain" description="Chemotaxis methyl-accepting receptor HlyB-like 4HB MCP" evidence="4">
    <location>
        <begin position="5"/>
        <end position="184"/>
    </location>
</feature>
<accession>A0A3R8U007</accession>
<dbReference type="CDD" id="cd19411">
    <property type="entry name" value="MCP2201-like_sensor"/>
    <property type="match status" value="1"/>
</dbReference>
<sequence>MFSQMKLATKLFGSFVLVLALMIGLGTYAIVQLGTVNASTVDLATNWMPSVKDILSSKANINRIRVLQFRLIVDQDPAAIDSAIKESNERIASTRALWADYSKLVVSPEERQLFETTKSNLEAFFAAHAQMITLRSHSKTEEAKAVLDGEALKYYNDIREATDRLSEMNINGGNQAAEEAAKVYGSARAWVVGALLACAVLALLMALMITRSLVKQLGGEPAYVAEIANNVASGNLSLAIQVKAGDTGSVLMAMKTMVDRLSQVVSEVNGGAEALAGASEEVSATAQSL</sequence>
<proteinExistence type="inferred from homology"/>
<gene>
    <name evidence="5" type="ORF">EIP75_23755</name>
</gene>
<dbReference type="InterPro" id="IPR024478">
    <property type="entry name" value="HlyB_4HB_MCP"/>
</dbReference>
<dbReference type="PANTHER" id="PTHR43531:SF11">
    <property type="entry name" value="METHYL-ACCEPTING CHEMOTAXIS PROTEIN 3"/>
    <property type="match status" value="1"/>
</dbReference>
<evidence type="ECO:0000256" key="3">
    <source>
        <dbReference type="SAM" id="Phobius"/>
    </source>
</evidence>
<reference evidence="5 6" key="1">
    <citation type="submission" date="2018-12" db="EMBL/GenBank/DDBJ databases">
        <title>The whole draft genome of Aquabacterium sp. SJQ9.</title>
        <authorList>
            <person name="Sun L."/>
            <person name="Gao X."/>
            <person name="Chen W."/>
            <person name="Huang K."/>
        </authorList>
    </citation>
    <scope>NUCLEOTIDE SEQUENCE [LARGE SCALE GENOMIC DNA]</scope>
    <source>
        <strain evidence="5 6">SJQ9</strain>
    </source>
</reference>
<evidence type="ECO:0000259" key="4">
    <source>
        <dbReference type="Pfam" id="PF12729"/>
    </source>
</evidence>
<dbReference type="Proteomes" id="UP000269265">
    <property type="component" value="Unassembled WGS sequence"/>
</dbReference>
<evidence type="ECO:0000313" key="5">
    <source>
        <dbReference type="EMBL" id="RRR99071.1"/>
    </source>
</evidence>
<keyword evidence="1" id="KW-0145">Chemotaxis</keyword>
<evidence type="ECO:0000256" key="2">
    <source>
        <dbReference type="ARBA" id="ARBA00029447"/>
    </source>
</evidence>
<dbReference type="GO" id="GO:0006935">
    <property type="term" value="P:chemotaxis"/>
    <property type="evidence" value="ECO:0007669"/>
    <property type="project" value="UniProtKB-KW"/>
</dbReference>
<organism evidence="5 6">
    <name type="scientific">Aquabacterium soli</name>
    <dbReference type="NCBI Taxonomy" id="2493092"/>
    <lineage>
        <taxon>Bacteria</taxon>
        <taxon>Pseudomonadati</taxon>
        <taxon>Pseudomonadota</taxon>
        <taxon>Betaproteobacteria</taxon>
        <taxon>Burkholderiales</taxon>
        <taxon>Aquabacterium</taxon>
    </lineage>
</organism>
<evidence type="ECO:0000256" key="1">
    <source>
        <dbReference type="ARBA" id="ARBA00022500"/>
    </source>
</evidence>
<dbReference type="AlphaFoldDB" id="A0A3R8U007"/>
<name>A0A3R8U007_9BURK</name>
<dbReference type="Pfam" id="PF12729">
    <property type="entry name" value="4HB_MCP_1"/>
    <property type="match status" value="1"/>
</dbReference>
<feature type="non-terminal residue" evidence="5">
    <location>
        <position position="289"/>
    </location>
</feature>
<keyword evidence="6" id="KW-1185">Reference proteome</keyword>
<dbReference type="GO" id="GO:0005886">
    <property type="term" value="C:plasma membrane"/>
    <property type="evidence" value="ECO:0007669"/>
    <property type="project" value="TreeGrafter"/>
</dbReference>
<dbReference type="InterPro" id="IPR051310">
    <property type="entry name" value="MCP_chemotaxis"/>
</dbReference>
<feature type="transmembrane region" description="Helical" evidence="3">
    <location>
        <begin position="189"/>
        <end position="209"/>
    </location>
</feature>
<dbReference type="PANTHER" id="PTHR43531">
    <property type="entry name" value="PROTEIN ICFG"/>
    <property type="match status" value="1"/>
</dbReference>
<dbReference type="GO" id="GO:0004888">
    <property type="term" value="F:transmembrane signaling receptor activity"/>
    <property type="evidence" value="ECO:0007669"/>
    <property type="project" value="TreeGrafter"/>
</dbReference>